<dbReference type="EMBL" id="PJAI02000001">
    <property type="protein sequence ID" value="TYK67268.1"/>
    <property type="molecule type" value="Genomic_DNA"/>
</dbReference>
<evidence type="ECO:0000256" key="1">
    <source>
        <dbReference type="SAM" id="Phobius"/>
    </source>
</evidence>
<sequence>MATLIYELVIAFFVASMSVFAYKRPDSYSVLLTHIRAWLIRLWSIISPFGCGIHFTFWQLKLPYKADSLYSYLIANYAYFWGTGLVLLLFFILLKSIGKLFSYVKYSHTNN</sequence>
<organism evidence="2 3">
    <name type="scientific">Colwellia echini</name>
    <dbReference type="NCBI Taxonomy" id="1982103"/>
    <lineage>
        <taxon>Bacteria</taxon>
        <taxon>Pseudomonadati</taxon>
        <taxon>Pseudomonadota</taxon>
        <taxon>Gammaproteobacteria</taxon>
        <taxon>Alteromonadales</taxon>
        <taxon>Colwelliaceae</taxon>
        <taxon>Colwellia</taxon>
    </lineage>
</organism>
<feature type="transmembrane region" description="Helical" evidence="1">
    <location>
        <begin position="6"/>
        <end position="23"/>
    </location>
</feature>
<dbReference type="Proteomes" id="UP000815846">
    <property type="component" value="Unassembled WGS sequence"/>
</dbReference>
<proteinExistence type="predicted"/>
<keyword evidence="1" id="KW-1133">Transmembrane helix</keyword>
<comment type="caution">
    <text evidence="2">The sequence shown here is derived from an EMBL/GenBank/DDBJ whole genome shotgun (WGS) entry which is preliminary data.</text>
</comment>
<gene>
    <name evidence="2" type="ORF">CWS31_001730</name>
</gene>
<reference evidence="2 3" key="1">
    <citation type="submission" date="2019-08" db="EMBL/GenBank/DDBJ databases">
        <title>Microbe sample from Colwellia echini.</title>
        <authorList>
            <person name="Christiansen L."/>
            <person name="Pathiraja D."/>
            <person name="Schultz-Johansen M."/>
            <person name="Choi I.-G."/>
            <person name="Stougaard P."/>
        </authorList>
    </citation>
    <scope>NUCLEOTIDE SEQUENCE [LARGE SCALE GENOMIC DNA]</scope>
    <source>
        <strain evidence="2 3">A3</strain>
    </source>
</reference>
<dbReference type="RefSeq" id="WP_101343379.1">
    <property type="nucleotide sequence ID" value="NZ_PJAI02000001.1"/>
</dbReference>
<keyword evidence="1" id="KW-0812">Transmembrane</keyword>
<protein>
    <submittedName>
        <fullName evidence="2">Uncharacterized protein</fullName>
    </submittedName>
</protein>
<keyword evidence="3" id="KW-1185">Reference proteome</keyword>
<evidence type="ECO:0000313" key="2">
    <source>
        <dbReference type="EMBL" id="TYK67268.1"/>
    </source>
</evidence>
<keyword evidence="1" id="KW-0472">Membrane</keyword>
<accession>A0ABY3N1D3</accession>
<evidence type="ECO:0000313" key="3">
    <source>
        <dbReference type="Proteomes" id="UP000815846"/>
    </source>
</evidence>
<feature type="transmembrane region" description="Helical" evidence="1">
    <location>
        <begin position="69"/>
        <end position="94"/>
    </location>
</feature>
<name>A0ABY3N1D3_9GAMM</name>
<feature type="transmembrane region" description="Helical" evidence="1">
    <location>
        <begin position="35"/>
        <end position="57"/>
    </location>
</feature>